<name>A0A328CCH0_9DELT</name>
<sequence>MKTKVFAAAALLLLPAAARAETTLVNPDWEFYDDFESPFAEGFWASSGAGTTYGAACPGSDTFGNTLVFDYHPDDPEPGHGWAERRFALPIDAVQLEISYKLFVPANYVHTSGNHKNFVLWSGDYGKVNANISVSSESWPAEGGASPSVYIGVDGANYGHAMNEGTMPLLLEDGLGDWIDIHIFLDLAREEGDFGVFEIFKDGQRITGNLDEEVVSYADVPLDEQISFAERGNFMDQGYLLGWANGGFAEDTTFCVADFRIRANSTHGDFGDAADLECTRDADCPGDAVCESSVLEGNERVTTACSETGDTPDAGSPDVGTPDAGSPDVGAPDVSSPDTGEGNDAGDNDAGASPSNDGDTGGCASVPAGHPGGSLAAILLVMLGVFRMRRKH</sequence>
<dbReference type="OrthoDB" id="5488149at2"/>
<proteinExistence type="predicted"/>
<dbReference type="EMBL" id="QHKO01000001">
    <property type="protein sequence ID" value="RAL25360.1"/>
    <property type="molecule type" value="Genomic_DNA"/>
</dbReference>
<dbReference type="RefSeq" id="WP_111728532.1">
    <property type="nucleotide sequence ID" value="NZ_QHKO01000001.1"/>
</dbReference>
<keyword evidence="4" id="KW-1185">Reference proteome</keyword>
<dbReference type="Proteomes" id="UP000249169">
    <property type="component" value="Unassembled WGS sequence"/>
</dbReference>
<reference evidence="3 4" key="1">
    <citation type="submission" date="2018-05" db="EMBL/GenBank/DDBJ databases">
        <title>Lujinxingia marina gen. nov. sp. nov., a new facultative anaerobic member of the class Deltaproteobacteria, and proposal of Lujinxingaceae fam. nov.</title>
        <authorList>
            <person name="Li C.-M."/>
        </authorList>
    </citation>
    <scope>NUCLEOTIDE SEQUENCE [LARGE SCALE GENOMIC DNA]</scope>
    <source>
        <strain evidence="3 4">B210</strain>
    </source>
</reference>
<accession>A0A328CCH0</accession>
<feature type="chain" id="PRO_5016452137" evidence="2">
    <location>
        <begin position="21"/>
        <end position="392"/>
    </location>
</feature>
<evidence type="ECO:0000256" key="2">
    <source>
        <dbReference type="SAM" id="SignalP"/>
    </source>
</evidence>
<evidence type="ECO:0000313" key="4">
    <source>
        <dbReference type="Proteomes" id="UP000249169"/>
    </source>
</evidence>
<gene>
    <name evidence="3" type="ORF">DL240_03880</name>
</gene>
<feature type="signal peptide" evidence="2">
    <location>
        <begin position="1"/>
        <end position="20"/>
    </location>
</feature>
<dbReference type="AlphaFoldDB" id="A0A328CCH0"/>
<evidence type="ECO:0000313" key="3">
    <source>
        <dbReference type="EMBL" id="RAL25360.1"/>
    </source>
</evidence>
<evidence type="ECO:0000256" key="1">
    <source>
        <dbReference type="SAM" id="MobiDB-lite"/>
    </source>
</evidence>
<protein>
    <submittedName>
        <fullName evidence="3">Uncharacterized protein</fullName>
    </submittedName>
</protein>
<feature type="region of interest" description="Disordered" evidence="1">
    <location>
        <begin position="304"/>
        <end position="367"/>
    </location>
</feature>
<keyword evidence="2" id="KW-0732">Signal</keyword>
<comment type="caution">
    <text evidence="3">The sequence shown here is derived from an EMBL/GenBank/DDBJ whole genome shotgun (WGS) entry which is preliminary data.</text>
</comment>
<organism evidence="3 4">
    <name type="scientific">Lujinxingia litoralis</name>
    <dbReference type="NCBI Taxonomy" id="2211119"/>
    <lineage>
        <taxon>Bacteria</taxon>
        <taxon>Deltaproteobacteria</taxon>
        <taxon>Bradymonadales</taxon>
        <taxon>Lujinxingiaceae</taxon>
        <taxon>Lujinxingia</taxon>
    </lineage>
</organism>